<feature type="region of interest" description="Disordered" evidence="8">
    <location>
        <begin position="1"/>
        <end position="59"/>
    </location>
</feature>
<dbReference type="PROSITE" id="PS50109">
    <property type="entry name" value="HIS_KIN"/>
    <property type="match status" value="1"/>
</dbReference>
<dbReference type="SUPFAM" id="SSF47384">
    <property type="entry name" value="Homodimeric domain of signal transducing histidine kinase"/>
    <property type="match status" value="1"/>
</dbReference>
<dbReference type="FunFam" id="1.10.287.130:FF:000001">
    <property type="entry name" value="Two-component sensor histidine kinase"/>
    <property type="match status" value="1"/>
</dbReference>
<evidence type="ECO:0000256" key="5">
    <source>
        <dbReference type="ARBA" id="ARBA00022777"/>
    </source>
</evidence>
<evidence type="ECO:0000256" key="8">
    <source>
        <dbReference type="SAM" id="MobiDB-lite"/>
    </source>
</evidence>
<keyword evidence="5 10" id="KW-0418">Kinase</keyword>
<feature type="compositionally biased region" description="Low complexity" evidence="8">
    <location>
        <begin position="12"/>
        <end position="58"/>
    </location>
</feature>
<evidence type="ECO:0000256" key="3">
    <source>
        <dbReference type="ARBA" id="ARBA00022553"/>
    </source>
</evidence>
<dbReference type="InterPro" id="IPR036097">
    <property type="entry name" value="HisK_dim/P_sf"/>
</dbReference>
<protein>
    <recommendedName>
        <fullName evidence="2">histidine kinase</fullName>
        <ecNumber evidence="2">2.7.13.3</ecNumber>
    </recommendedName>
</protein>
<keyword evidence="4" id="KW-0808">Transferase</keyword>
<dbReference type="AlphaFoldDB" id="A0A4U1JIQ3"/>
<dbReference type="PANTHER" id="PTHR43547:SF2">
    <property type="entry name" value="HYBRID SIGNAL TRANSDUCTION HISTIDINE KINASE C"/>
    <property type="match status" value="1"/>
</dbReference>
<dbReference type="Proteomes" id="UP000309215">
    <property type="component" value="Unassembled WGS sequence"/>
</dbReference>
<dbReference type="SMART" id="SM00387">
    <property type="entry name" value="HATPase_c"/>
    <property type="match status" value="1"/>
</dbReference>
<evidence type="ECO:0000313" key="11">
    <source>
        <dbReference type="Proteomes" id="UP000309215"/>
    </source>
</evidence>
<dbReference type="SUPFAM" id="SSF55785">
    <property type="entry name" value="PYP-like sensor domain (PAS domain)"/>
    <property type="match status" value="1"/>
</dbReference>
<dbReference type="GO" id="GO:0000155">
    <property type="term" value="F:phosphorelay sensor kinase activity"/>
    <property type="evidence" value="ECO:0007669"/>
    <property type="project" value="InterPro"/>
</dbReference>
<dbReference type="InterPro" id="IPR003594">
    <property type="entry name" value="HATPase_dom"/>
</dbReference>
<dbReference type="FunFam" id="3.30.565.10:FF:000006">
    <property type="entry name" value="Sensor histidine kinase WalK"/>
    <property type="match status" value="1"/>
</dbReference>
<dbReference type="PANTHER" id="PTHR43547">
    <property type="entry name" value="TWO-COMPONENT HISTIDINE KINASE"/>
    <property type="match status" value="1"/>
</dbReference>
<dbReference type="InterPro" id="IPR036890">
    <property type="entry name" value="HATPase_C_sf"/>
</dbReference>
<evidence type="ECO:0000256" key="1">
    <source>
        <dbReference type="ARBA" id="ARBA00000085"/>
    </source>
</evidence>
<feature type="domain" description="Histidine kinase" evidence="9">
    <location>
        <begin position="376"/>
        <end position="594"/>
    </location>
</feature>
<keyword evidence="7" id="KW-0472">Membrane</keyword>
<name>A0A4U1JIQ3_9BACT</name>
<dbReference type="Gene3D" id="3.30.565.10">
    <property type="entry name" value="Histidine kinase-like ATPase, C-terminal domain"/>
    <property type="match status" value="1"/>
</dbReference>
<reference evidence="10 11" key="1">
    <citation type="submission" date="2019-04" db="EMBL/GenBank/DDBJ databases">
        <authorList>
            <person name="Li Y."/>
            <person name="Wang J."/>
        </authorList>
    </citation>
    <scope>NUCLEOTIDE SEQUENCE [LARGE SCALE GENOMIC DNA]</scope>
    <source>
        <strain evidence="10 11">DSM 14668</strain>
    </source>
</reference>
<keyword evidence="3" id="KW-0597">Phosphoprotein</keyword>
<dbReference type="InterPro" id="IPR004358">
    <property type="entry name" value="Sig_transdc_His_kin-like_C"/>
</dbReference>
<dbReference type="InterPro" id="IPR035965">
    <property type="entry name" value="PAS-like_dom_sf"/>
</dbReference>
<dbReference type="CDD" id="cd00082">
    <property type="entry name" value="HisKA"/>
    <property type="match status" value="1"/>
</dbReference>
<keyword evidence="11" id="KW-1185">Reference proteome</keyword>
<accession>A0A4U1JIQ3</accession>
<evidence type="ECO:0000256" key="2">
    <source>
        <dbReference type="ARBA" id="ARBA00012438"/>
    </source>
</evidence>
<evidence type="ECO:0000313" key="10">
    <source>
        <dbReference type="EMBL" id="TKD12394.1"/>
    </source>
</evidence>
<keyword evidence="6" id="KW-0902">Two-component regulatory system</keyword>
<comment type="caution">
    <text evidence="10">The sequence shown here is derived from an EMBL/GenBank/DDBJ whole genome shotgun (WGS) entry which is preliminary data.</text>
</comment>
<dbReference type="Pfam" id="PF00512">
    <property type="entry name" value="HisKA"/>
    <property type="match status" value="1"/>
</dbReference>
<sequence length="596" mass="63780">MGRSAYFLTSVASANPRRSPNRPRTTVGASSSSSSSSSPSSPSSSSPSSSGEGSSCSGARPCAFGSRRLSIVLTGVLAPRRSTTARVGVPDGRVHRHPRVVVFTPPRPRPRLGWSVASRRPLAFRGGDRLRESPMRFSPLADSRLEILNLLDLPVWITDPDAVRIVWANRAAVALWRAEDVRELVNRDLAPSPTIRATLQQLRERVQTGERFGSERTIYPKGEAVRVHMSFKAFPLPDGRGGLLVEATPIRDAFDPEVVRAAEAVRYAPLVVTTHALDGSLLQANTLARTTFGNAFSFAGIFAEPAEGARVLAHVAGGEPFFEDVEVVTTEGTRWFSVAARPIPDAVTGKPGILVSAHDMTARIEAERAKDDLVSVVSHELRTPLTAIRGAIGLVVGGVAGKDPALQAELLQMASENVQRLGRLVDDLLDVRKLAAGSISLKLANVDLADVVQGAVELYAPAARAKEIVVETDVPAGMPVFVDPQRIQQVVLNFLSNAIKHSPAGEVVRVHARSIAEGFRVEVGDRGPGVPEAFRDKIFRRFSQADASSTRSIGGTGLGLYIAKTIVVMHGGRLGYENGKAGGAVFFFEMPARATD</sequence>
<dbReference type="EC" id="2.7.13.3" evidence="2"/>
<evidence type="ECO:0000259" key="9">
    <source>
        <dbReference type="PROSITE" id="PS50109"/>
    </source>
</evidence>
<proteinExistence type="predicted"/>
<dbReference type="InterPro" id="IPR005467">
    <property type="entry name" value="His_kinase_dom"/>
</dbReference>
<dbReference type="PRINTS" id="PR00344">
    <property type="entry name" value="BCTRLSENSOR"/>
</dbReference>
<dbReference type="OrthoDB" id="9813151at2"/>
<gene>
    <name evidence="10" type="ORF">E8A74_04660</name>
</gene>
<evidence type="ECO:0000256" key="6">
    <source>
        <dbReference type="ARBA" id="ARBA00023012"/>
    </source>
</evidence>
<dbReference type="EMBL" id="SSMQ01000003">
    <property type="protein sequence ID" value="TKD12394.1"/>
    <property type="molecule type" value="Genomic_DNA"/>
</dbReference>
<organism evidence="10 11">
    <name type="scientific">Polyangium fumosum</name>
    <dbReference type="NCBI Taxonomy" id="889272"/>
    <lineage>
        <taxon>Bacteria</taxon>
        <taxon>Pseudomonadati</taxon>
        <taxon>Myxococcota</taxon>
        <taxon>Polyangia</taxon>
        <taxon>Polyangiales</taxon>
        <taxon>Polyangiaceae</taxon>
        <taxon>Polyangium</taxon>
    </lineage>
</organism>
<dbReference type="SMART" id="SM00388">
    <property type="entry name" value="HisKA"/>
    <property type="match status" value="1"/>
</dbReference>
<comment type="catalytic activity">
    <reaction evidence="1">
        <text>ATP + protein L-histidine = ADP + protein N-phospho-L-histidine.</text>
        <dbReference type="EC" id="2.7.13.3"/>
    </reaction>
</comment>
<evidence type="ECO:0000256" key="4">
    <source>
        <dbReference type="ARBA" id="ARBA00022679"/>
    </source>
</evidence>
<dbReference type="Gene3D" id="3.30.450.20">
    <property type="entry name" value="PAS domain"/>
    <property type="match status" value="2"/>
</dbReference>
<dbReference type="Gene3D" id="1.10.287.130">
    <property type="match status" value="1"/>
</dbReference>
<dbReference type="SUPFAM" id="SSF55874">
    <property type="entry name" value="ATPase domain of HSP90 chaperone/DNA topoisomerase II/histidine kinase"/>
    <property type="match status" value="1"/>
</dbReference>
<evidence type="ECO:0000256" key="7">
    <source>
        <dbReference type="ARBA" id="ARBA00023136"/>
    </source>
</evidence>
<dbReference type="Pfam" id="PF02518">
    <property type="entry name" value="HATPase_c"/>
    <property type="match status" value="1"/>
</dbReference>
<dbReference type="InterPro" id="IPR003661">
    <property type="entry name" value="HisK_dim/P_dom"/>
</dbReference>